<dbReference type="KEGG" id="rba:RB7531"/>
<evidence type="ECO:0000313" key="1">
    <source>
        <dbReference type="EMBL" id="CAD75412.1"/>
    </source>
</evidence>
<dbReference type="AlphaFoldDB" id="Q7UNK7"/>
<accession>Q7UNK7</accession>
<dbReference type="InParanoid" id="Q7UNK7"/>
<protein>
    <submittedName>
        <fullName evidence="1">Uncharacterized protein</fullName>
    </submittedName>
</protein>
<keyword evidence="2" id="KW-1185">Reference proteome</keyword>
<dbReference type="STRING" id="243090.RB7531"/>
<sequence length="119" mass="13173">MPGNSGDSAKARRACPQGHSTGLIRVKSTISGLATIGFDFCTTNVAKDGLVSRWQVPRHRPLGLSLRPGHQRVFLSVWIDCTHRTRGSFGTTHTRRITGLKFRKPQTLTSCRKTPKPLH</sequence>
<dbReference type="EnsemblBacteria" id="CAD75412">
    <property type="protein sequence ID" value="CAD75412"/>
    <property type="gene ID" value="RB7531"/>
</dbReference>
<organism evidence="1 2">
    <name type="scientific">Rhodopirellula baltica (strain DSM 10527 / NCIMB 13988 / SH1)</name>
    <dbReference type="NCBI Taxonomy" id="243090"/>
    <lineage>
        <taxon>Bacteria</taxon>
        <taxon>Pseudomonadati</taxon>
        <taxon>Planctomycetota</taxon>
        <taxon>Planctomycetia</taxon>
        <taxon>Pirellulales</taxon>
        <taxon>Pirellulaceae</taxon>
        <taxon>Rhodopirellula</taxon>
    </lineage>
</organism>
<dbReference type="EMBL" id="BX294146">
    <property type="protein sequence ID" value="CAD75412.1"/>
    <property type="molecule type" value="Genomic_DNA"/>
</dbReference>
<reference evidence="1 2" key="1">
    <citation type="journal article" date="2003" name="Proc. Natl. Acad. Sci. U.S.A.">
        <title>Complete genome sequence of the marine planctomycete Pirellula sp. strain 1.</title>
        <authorList>
            <person name="Gloeckner F.O."/>
            <person name="Kube M."/>
            <person name="Bauer M."/>
            <person name="Teeling H."/>
            <person name="Lombardot T."/>
            <person name="Ludwig W."/>
            <person name="Gade D."/>
            <person name="Beck A."/>
            <person name="Borzym K."/>
            <person name="Heitmann K."/>
            <person name="Rabus R."/>
            <person name="Schlesner H."/>
            <person name="Amann R."/>
            <person name="Reinhardt R."/>
        </authorList>
    </citation>
    <scope>NUCLEOTIDE SEQUENCE [LARGE SCALE GENOMIC DNA]</scope>
    <source>
        <strain evidence="2">DSM 10527 / NCIMB 13988 / SH1</strain>
    </source>
</reference>
<gene>
    <name evidence="1" type="ordered locus">RB7531</name>
</gene>
<proteinExistence type="predicted"/>
<evidence type="ECO:0000313" key="2">
    <source>
        <dbReference type="Proteomes" id="UP000001025"/>
    </source>
</evidence>
<dbReference type="HOGENOM" id="CLU_2059545_0_0_0"/>
<dbReference type="Proteomes" id="UP000001025">
    <property type="component" value="Chromosome"/>
</dbReference>
<name>Q7UNK7_RHOBA</name>